<proteinExistence type="predicted"/>
<keyword evidence="4" id="KW-1185">Reference proteome</keyword>
<keyword evidence="2" id="KW-0472">Membrane</keyword>
<keyword evidence="2" id="KW-0812">Transmembrane</keyword>
<dbReference type="EMBL" id="ADZU01000033">
    <property type="protein sequence ID" value="EFS91764.1"/>
    <property type="molecule type" value="Genomic_DNA"/>
</dbReference>
<feature type="coiled-coil region" evidence="1">
    <location>
        <begin position="427"/>
        <end position="461"/>
    </location>
</feature>
<evidence type="ECO:0000256" key="2">
    <source>
        <dbReference type="SAM" id="Phobius"/>
    </source>
</evidence>
<sequence>MTTAVIDGSMRNVERMWRKVTFSVIVPYRPEWVTEPIEAMASKIVKPAEVLDSLVSRARDILKSSRSQACEPHRYYFSERIREAARIYRHAFYDATRDDAIRVKVTERRRTYKRSGLNIPDGLRYLGAERREYEDSLGDVAGGEAFHYAVLHFRLDDVPDAAVETAAAWLKRPGGDAEYLSALLCDIGLGGCLYSWGGFSLSSSQRSHEKDGSRDHSCDIGESPSRNCNRFFVVTFAEVDPQDLEHPSYFGHHKAWSPTQAWLYHLATGGIGIYRGVPPSDTKDAASDGMFSLDATWARIEEAGMAIMTQSTLFEEDNRKHAGALCLLCHGRMLDIVILCLRQRTYLDRNAESEAHVLVGKNHWGDEELDRLLDRERSVTAFLNRLWFTEVPGRREATLVMNKFQKVLGTPVLLKELRDEQESLVRVVEVQRRIDNVARDKVNMEQERRRVQLEKAAEKRLEIIVLVLTIISTILALLSLKSDPNCGLFVAGLICTVIVAVIGGICGKRLSKLTAKDKNENRADS</sequence>
<organism evidence="3 4">
    <name type="scientific">Cutibacterium modestum HL044PA1</name>
    <dbReference type="NCBI Taxonomy" id="765109"/>
    <lineage>
        <taxon>Bacteria</taxon>
        <taxon>Bacillati</taxon>
        <taxon>Actinomycetota</taxon>
        <taxon>Actinomycetes</taxon>
        <taxon>Propionibacteriales</taxon>
        <taxon>Propionibacteriaceae</taxon>
        <taxon>Cutibacterium</taxon>
        <taxon>Cutibacterium modestum</taxon>
    </lineage>
</organism>
<evidence type="ECO:0000313" key="3">
    <source>
        <dbReference type="EMBL" id="EFS91764.1"/>
    </source>
</evidence>
<gene>
    <name evidence="3" type="ORF">HMPREF9607_01923</name>
</gene>
<feature type="transmembrane region" description="Helical" evidence="2">
    <location>
        <begin position="463"/>
        <end position="481"/>
    </location>
</feature>
<keyword evidence="1" id="KW-0175">Coiled coil</keyword>
<name>A0ABP2KA96_9ACTN</name>
<dbReference type="Proteomes" id="UP000003179">
    <property type="component" value="Unassembled WGS sequence"/>
</dbReference>
<keyword evidence="2" id="KW-1133">Transmembrane helix</keyword>
<protein>
    <submittedName>
        <fullName evidence="3">Uncharacterized protein</fullName>
    </submittedName>
</protein>
<feature type="transmembrane region" description="Helical" evidence="2">
    <location>
        <begin position="487"/>
        <end position="506"/>
    </location>
</feature>
<evidence type="ECO:0000313" key="4">
    <source>
        <dbReference type="Proteomes" id="UP000003179"/>
    </source>
</evidence>
<reference evidence="3" key="1">
    <citation type="submission" date="2010-08" db="EMBL/GenBank/DDBJ databases">
        <authorList>
            <person name="Weinstock G."/>
            <person name="Sodergren E."/>
            <person name="Clifton S."/>
            <person name="Fulton L."/>
            <person name="Fulton B."/>
            <person name="Courtney L."/>
            <person name="Fronick C."/>
            <person name="Harrison M."/>
            <person name="Strong C."/>
            <person name="Farmer C."/>
            <person name="Delahaunty K."/>
            <person name="Markovic C."/>
            <person name="Hall O."/>
            <person name="Minx P."/>
            <person name="Tomlinson C."/>
            <person name="Mitreva M."/>
            <person name="Hou S."/>
            <person name="Chen J."/>
            <person name="Wollam A."/>
            <person name="Pepin K.H."/>
            <person name="Johnson M."/>
            <person name="Bhonagiri V."/>
            <person name="Zhang X."/>
            <person name="Suruliraj S."/>
            <person name="Warren W."/>
            <person name="Chinwalla A."/>
            <person name="Mardis E.R."/>
            <person name="Wilson R.K."/>
        </authorList>
    </citation>
    <scope>NUCLEOTIDE SEQUENCE [LARGE SCALE GENOMIC DNA]</scope>
    <source>
        <strain evidence="3">HL044PA1</strain>
    </source>
</reference>
<accession>A0ABP2KA96</accession>
<evidence type="ECO:0000256" key="1">
    <source>
        <dbReference type="SAM" id="Coils"/>
    </source>
</evidence>
<comment type="caution">
    <text evidence="3">The sequence shown here is derived from an EMBL/GenBank/DDBJ whole genome shotgun (WGS) entry which is preliminary data.</text>
</comment>